<dbReference type="AlphaFoldDB" id="A0A518IXZ8"/>
<dbReference type="Proteomes" id="UP000316770">
    <property type="component" value="Chromosome"/>
</dbReference>
<name>A0A518IXZ8_9BACT</name>
<evidence type="ECO:0000313" key="2">
    <source>
        <dbReference type="Proteomes" id="UP000316770"/>
    </source>
</evidence>
<evidence type="ECO:0000313" key="1">
    <source>
        <dbReference type="EMBL" id="QDV57958.1"/>
    </source>
</evidence>
<proteinExistence type="predicted"/>
<keyword evidence="2" id="KW-1185">Reference proteome</keyword>
<evidence type="ECO:0008006" key="3">
    <source>
        <dbReference type="Google" id="ProtNLM"/>
    </source>
</evidence>
<gene>
    <name evidence="1" type="ORF">Mal33_39740</name>
</gene>
<dbReference type="EMBL" id="CP036318">
    <property type="protein sequence ID" value="QDV57958.1"/>
    <property type="molecule type" value="Genomic_DNA"/>
</dbReference>
<reference evidence="1 2" key="1">
    <citation type="submission" date="2019-02" db="EMBL/GenBank/DDBJ databases">
        <title>Deep-cultivation of Planctomycetes and their phenomic and genomic characterization uncovers novel biology.</title>
        <authorList>
            <person name="Wiegand S."/>
            <person name="Jogler M."/>
            <person name="Boedeker C."/>
            <person name="Pinto D."/>
            <person name="Vollmers J."/>
            <person name="Rivas-Marin E."/>
            <person name="Kohn T."/>
            <person name="Peeters S.H."/>
            <person name="Heuer A."/>
            <person name="Rast P."/>
            <person name="Oberbeckmann S."/>
            <person name="Bunk B."/>
            <person name="Jeske O."/>
            <person name="Meyerdierks A."/>
            <person name="Storesund J.E."/>
            <person name="Kallscheuer N."/>
            <person name="Luecker S."/>
            <person name="Lage O.M."/>
            <person name="Pohl T."/>
            <person name="Merkel B.J."/>
            <person name="Hornburger P."/>
            <person name="Mueller R.-W."/>
            <person name="Bruemmer F."/>
            <person name="Labrenz M."/>
            <person name="Spormann A.M."/>
            <person name="Op den Camp H."/>
            <person name="Overmann J."/>
            <person name="Amann R."/>
            <person name="Jetten M.S.M."/>
            <person name="Mascher T."/>
            <person name="Medema M.H."/>
            <person name="Devos D.P."/>
            <person name="Kaster A.-K."/>
            <person name="Ovreas L."/>
            <person name="Rohde M."/>
            <person name="Galperin M.Y."/>
            <person name="Jogler C."/>
        </authorList>
    </citation>
    <scope>NUCLEOTIDE SEQUENCE [LARGE SCALE GENOMIC DNA]</scope>
    <source>
        <strain evidence="1 2">Mal33</strain>
    </source>
</reference>
<accession>A0A518IXZ8</accession>
<protein>
    <recommendedName>
        <fullName evidence="3">PAS fold protein</fullName>
    </recommendedName>
</protein>
<organism evidence="1 2">
    <name type="scientific">Rosistilla oblonga</name>
    <dbReference type="NCBI Taxonomy" id="2527990"/>
    <lineage>
        <taxon>Bacteria</taxon>
        <taxon>Pseudomonadati</taxon>
        <taxon>Planctomycetota</taxon>
        <taxon>Planctomycetia</taxon>
        <taxon>Pirellulales</taxon>
        <taxon>Pirellulaceae</taxon>
        <taxon>Rosistilla</taxon>
    </lineage>
</organism>
<sequence length="227" mass="24956">MGNNLENFEQTVQRVTEAVLGCIRQREGFKEVIVSKPDCIYVKSANGVIQQVNTAYHGRFSAGADPAGKSGVSYLHPSVVDASHRSDKMILGGCSSVLFNHQGEDQQGRSLRYRTYKRSLQEAGDPRYAILGITRVMGIVGTKVNAASMLSEKWQRFEQLSPEDRQIAIAMASSDPAAALAERGDVPHGRLKSRREAILKTLQIESEVELIKLLVRLQDNGFGNLGI</sequence>